<evidence type="ECO:0000256" key="1">
    <source>
        <dbReference type="SAM" id="MobiDB-lite"/>
    </source>
</evidence>
<gene>
    <name evidence="2" type="ORF">PMAYCL1PPCAC_11457</name>
</gene>
<dbReference type="Proteomes" id="UP001328107">
    <property type="component" value="Unassembled WGS sequence"/>
</dbReference>
<feature type="region of interest" description="Disordered" evidence="1">
    <location>
        <begin position="46"/>
        <end position="66"/>
    </location>
</feature>
<sequence length="66" mass="6902">ALTAALSIGIYGGQQTEKIFCCDSRGIQWELVDVASGCRLLLPMESYSGDSAGDRSTSSLSPSSLT</sequence>
<name>A0AAN4ZN15_9BILA</name>
<accession>A0AAN4ZN15</accession>
<organism evidence="2 3">
    <name type="scientific">Pristionchus mayeri</name>
    <dbReference type="NCBI Taxonomy" id="1317129"/>
    <lineage>
        <taxon>Eukaryota</taxon>
        <taxon>Metazoa</taxon>
        <taxon>Ecdysozoa</taxon>
        <taxon>Nematoda</taxon>
        <taxon>Chromadorea</taxon>
        <taxon>Rhabditida</taxon>
        <taxon>Rhabditina</taxon>
        <taxon>Diplogasteromorpha</taxon>
        <taxon>Diplogasteroidea</taxon>
        <taxon>Neodiplogasteridae</taxon>
        <taxon>Pristionchus</taxon>
    </lineage>
</organism>
<proteinExistence type="predicted"/>
<keyword evidence="3" id="KW-1185">Reference proteome</keyword>
<dbReference type="AlphaFoldDB" id="A0AAN4ZN15"/>
<feature type="compositionally biased region" description="Low complexity" evidence="1">
    <location>
        <begin position="56"/>
        <end position="66"/>
    </location>
</feature>
<comment type="caution">
    <text evidence="2">The sequence shown here is derived from an EMBL/GenBank/DDBJ whole genome shotgun (WGS) entry which is preliminary data.</text>
</comment>
<feature type="non-terminal residue" evidence="2">
    <location>
        <position position="1"/>
    </location>
</feature>
<dbReference type="EMBL" id="BTRK01000003">
    <property type="protein sequence ID" value="GMR41262.1"/>
    <property type="molecule type" value="Genomic_DNA"/>
</dbReference>
<evidence type="ECO:0000313" key="3">
    <source>
        <dbReference type="Proteomes" id="UP001328107"/>
    </source>
</evidence>
<reference evidence="3" key="1">
    <citation type="submission" date="2022-10" db="EMBL/GenBank/DDBJ databases">
        <title>Genome assembly of Pristionchus species.</title>
        <authorList>
            <person name="Yoshida K."/>
            <person name="Sommer R.J."/>
        </authorList>
    </citation>
    <scope>NUCLEOTIDE SEQUENCE [LARGE SCALE GENOMIC DNA]</scope>
    <source>
        <strain evidence="3">RS5460</strain>
    </source>
</reference>
<evidence type="ECO:0000313" key="2">
    <source>
        <dbReference type="EMBL" id="GMR41262.1"/>
    </source>
</evidence>
<protein>
    <submittedName>
        <fullName evidence="2">Uncharacterized protein</fullName>
    </submittedName>
</protein>
<feature type="non-terminal residue" evidence="2">
    <location>
        <position position="66"/>
    </location>
</feature>